<dbReference type="EnsemblPlants" id="Pp3c3_33330V3.1">
    <property type="protein sequence ID" value="Pp3c3_33330V3.1"/>
    <property type="gene ID" value="Pp3c3_33330"/>
</dbReference>
<feature type="transmembrane region" description="Helical" evidence="2">
    <location>
        <begin position="171"/>
        <end position="192"/>
    </location>
</feature>
<dbReference type="PaxDb" id="3218-PP1S198_147V6.1"/>
<dbReference type="RefSeq" id="XP_024371861.1">
    <property type="nucleotide sequence ID" value="XM_024516093.2"/>
</dbReference>
<dbReference type="Gramene" id="Pp3c3_33330V3.1">
    <property type="protein sequence ID" value="Pp3c3_33330V3.1"/>
    <property type="gene ID" value="Pp3c3_33330"/>
</dbReference>
<dbReference type="Gramene" id="Pp3c3_33330V3.2">
    <property type="protein sequence ID" value="Pp3c3_33330V3.2"/>
    <property type="gene ID" value="Pp3c3_33330"/>
</dbReference>
<evidence type="ECO:0000256" key="1">
    <source>
        <dbReference type="SAM" id="MobiDB-lite"/>
    </source>
</evidence>
<evidence type="ECO:0000256" key="2">
    <source>
        <dbReference type="SAM" id="Phobius"/>
    </source>
</evidence>
<feature type="region of interest" description="Disordered" evidence="1">
    <location>
        <begin position="370"/>
        <end position="398"/>
    </location>
</feature>
<protein>
    <recommendedName>
        <fullName evidence="3">Armadillo-like repeats domain-containing protein</fullName>
    </recommendedName>
</protein>
<reference evidence="4 6" key="1">
    <citation type="journal article" date="2008" name="Science">
        <title>The Physcomitrella genome reveals evolutionary insights into the conquest of land by plants.</title>
        <authorList>
            <person name="Rensing S."/>
            <person name="Lang D."/>
            <person name="Zimmer A."/>
            <person name="Terry A."/>
            <person name="Salamov A."/>
            <person name="Shapiro H."/>
            <person name="Nishiyama T."/>
            <person name="Perroud P.-F."/>
            <person name="Lindquist E."/>
            <person name="Kamisugi Y."/>
            <person name="Tanahashi T."/>
            <person name="Sakakibara K."/>
            <person name="Fujita T."/>
            <person name="Oishi K."/>
            <person name="Shin-I T."/>
            <person name="Kuroki Y."/>
            <person name="Toyoda A."/>
            <person name="Suzuki Y."/>
            <person name="Hashimoto A."/>
            <person name="Yamaguchi K."/>
            <person name="Sugano A."/>
            <person name="Kohara Y."/>
            <person name="Fujiyama A."/>
            <person name="Anterola A."/>
            <person name="Aoki S."/>
            <person name="Ashton N."/>
            <person name="Barbazuk W.B."/>
            <person name="Barker E."/>
            <person name="Bennetzen J."/>
            <person name="Bezanilla M."/>
            <person name="Blankenship R."/>
            <person name="Cho S.H."/>
            <person name="Dutcher S."/>
            <person name="Estelle M."/>
            <person name="Fawcett J.A."/>
            <person name="Gundlach H."/>
            <person name="Hanada K."/>
            <person name="Heyl A."/>
            <person name="Hicks K.A."/>
            <person name="Hugh J."/>
            <person name="Lohr M."/>
            <person name="Mayer K."/>
            <person name="Melkozernov A."/>
            <person name="Murata T."/>
            <person name="Nelson D."/>
            <person name="Pils B."/>
            <person name="Prigge M."/>
            <person name="Reiss B."/>
            <person name="Renner T."/>
            <person name="Rombauts S."/>
            <person name="Rushton P."/>
            <person name="Sanderfoot A."/>
            <person name="Schween G."/>
            <person name="Shiu S.-H."/>
            <person name="Stueber K."/>
            <person name="Theodoulou F.L."/>
            <person name="Tu H."/>
            <person name="Van de Peer Y."/>
            <person name="Verrier P.J."/>
            <person name="Waters E."/>
            <person name="Wood A."/>
            <person name="Yang L."/>
            <person name="Cove D."/>
            <person name="Cuming A."/>
            <person name="Hasebe M."/>
            <person name="Lucas S."/>
            <person name="Mishler D.B."/>
            <person name="Reski R."/>
            <person name="Grigoriev I."/>
            <person name="Quatrano R.S."/>
            <person name="Boore J.L."/>
        </authorList>
    </citation>
    <scope>NUCLEOTIDE SEQUENCE [LARGE SCALE GENOMIC DNA]</scope>
    <source>
        <strain evidence="5 6">cv. Gransden 2004</strain>
    </source>
</reference>
<dbReference type="FunCoup" id="A0A2K1KX51">
    <property type="interactions" value="1565"/>
</dbReference>
<dbReference type="OMA" id="QKTEFNM"/>
<dbReference type="InterPro" id="IPR055241">
    <property type="entry name" value="Armadillo_rpt_dom"/>
</dbReference>
<evidence type="ECO:0000259" key="3">
    <source>
        <dbReference type="Pfam" id="PF22915"/>
    </source>
</evidence>
<dbReference type="GeneID" id="112280519"/>
<dbReference type="Gramene" id="Pp3c3_33330V3.3">
    <property type="protein sequence ID" value="Pp3c3_33330V3.3"/>
    <property type="gene ID" value="Pp3c3_33330"/>
</dbReference>
<evidence type="ECO:0000313" key="6">
    <source>
        <dbReference type="Proteomes" id="UP000006727"/>
    </source>
</evidence>
<dbReference type="AlphaFoldDB" id="A0A2K1KX51"/>
<feature type="domain" description="Armadillo-like repeats" evidence="3">
    <location>
        <begin position="240"/>
        <end position="330"/>
    </location>
</feature>
<keyword evidence="2" id="KW-1133">Transmembrane helix</keyword>
<reference evidence="4 6" key="2">
    <citation type="journal article" date="2018" name="Plant J.">
        <title>The Physcomitrella patens chromosome-scale assembly reveals moss genome structure and evolution.</title>
        <authorList>
            <person name="Lang D."/>
            <person name="Ullrich K.K."/>
            <person name="Murat F."/>
            <person name="Fuchs J."/>
            <person name="Jenkins J."/>
            <person name="Haas F.B."/>
            <person name="Piednoel M."/>
            <person name="Gundlach H."/>
            <person name="Van Bel M."/>
            <person name="Meyberg R."/>
            <person name="Vives C."/>
            <person name="Morata J."/>
            <person name="Symeonidi A."/>
            <person name="Hiss M."/>
            <person name="Muchero W."/>
            <person name="Kamisugi Y."/>
            <person name="Saleh O."/>
            <person name="Blanc G."/>
            <person name="Decker E.L."/>
            <person name="van Gessel N."/>
            <person name="Grimwood J."/>
            <person name="Hayes R.D."/>
            <person name="Graham S.W."/>
            <person name="Gunter L.E."/>
            <person name="McDaniel S.F."/>
            <person name="Hoernstein S.N.W."/>
            <person name="Larsson A."/>
            <person name="Li F.W."/>
            <person name="Perroud P.F."/>
            <person name="Phillips J."/>
            <person name="Ranjan P."/>
            <person name="Rokshar D.S."/>
            <person name="Rothfels C.J."/>
            <person name="Schneider L."/>
            <person name="Shu S."/>
            <person name="Stevenson D.W."/>
            <person name="Thummler F."/>
            <person name="Tillich M."/>
            <person name="Villarreal Aguilar J.C."/>
            <person name="Widiez T."/>
            <person name="Wong G.K."/>
            <person name="Wymore A."/>
            <person name="Zhang Y."/>
            <person name="Zimmer A.D."/>
            <person name="Quatrano R.S."/>
            <person name="Mayer K.F.X."/>
            <person name="Goodstein D."/>
            <person name="Casacuberta J.M."/>
            <person name="Vandepoele K."/>
            <person name="Reski R."/>
            <person name="Cuming A.C."/>
            <person name="Tuskan G.A."/>
            <person name="Maumus F."/>
            <person name="Salse J."/>
            <person name="Schmutz J."/>
            <person name="Rensing S.A."/>
        </authorList>
    </citation>
    <scope>NUCLEOTIDE SEQUENCE [LARGE SCALE GENOMIC DNA]</scope>
    <source>
        <strain evidence="5 6">cv. Gransden 2004</strain>
    </source>
</reference>
<keyword evidence="2" id="KW-0812">Transmembrane</keyword>
<dbReference type="Pfam" id="PF22915">
    <property type="entry name" value="ARMH5"/>
    <property type="match status" value="1"/>
</dbReference>
<name>A0A2K1KX51_PHYPA</name>
<keyword evidence="2" id="KW-0472">Membrane</keyword>
<sequence>MATMAAAAPEVLRCSYACVLASPASLHGTNVSPIPSAPLLSNPRRIRSRIVDVASSRVEAVNRVASSSIRRCNSGFLGFSSHAATISHSSVLWNSSPGRWISPSFVVQAKKVAEVEVAVDKVGTPAGEEEEEEEEVEISWIQEKAEDLVIATGQAIDRVPGPRVAETRMPWLVALPLAYLGITFVIACVRTYKKYTSPKGQRKRQVGKNAFLVESLGEYFPTKRDELDANKLQKLANKCNFSLGEVLRKYVRYALNERPFTPETVADLLHLRKVSGLSESEVADVLNDVAKRLVKSKGPVVMNTEGMTEKGIKRKAAVQALFSKLLYLSELEEFVTSDNRSALTIKTTFGVTDDDANKIRIDTLSEQTDVESLERMVGSAGSESDDEEVASPEAEKDK</sequence>
<gene>
    <name evidence="5" type="primary">LOC112280519</name>
    <name evidence="4" type="ORF">PHYPA_005321</name>
</gene>
<dbReference type="PANTHER" id="PTHR36793:SF1">
    <property type="entry name" value="RIBOSOMAL RNA SMALL SUBUNIT METHYLTRANSFERASE J"/>
    <property type="match status" value="1"/>
</dbReference>
<keyword evidence="6" id="KW-1185">Reference proteome</keyword>
<dbReference type="OrthoDB" id="1716611at2759"/>
<dbReference type="Proteomes" id="UP000006727">
    <property type="component" value="Chromosome 3"/>
</dbReference>
<evidence type="ECO:0000313" key="5">
    <source>
        <dbReference type="EnsemblPlants" id="Pp3c3_33330V3.1"/>
    </source>
</evidence>
<dbReference type="EnsemblPlants" id="Pp3c3_33330V3.3">
    <property type="protein sequence ID" value="Pp3c3_33330V3.3"/>
    <property type="gene ID" value="Pp3c3_33330"/>
</dbReference>
<evidence type="ECO:0000313" key="4">
    <source>
        <dbReference type="EMBL" id="PNR58326.1"/>
    </source>
</evidence>
<dbReference type="EnsemblPlants" id="Pp3c3_33330V3.2">
    <property type="protein sequence ID" value="Pp3c3_33330V3.2"/>
    <property type="gene ID" value="Pp3c3_33330"/>
</dbReference>
<reference evidence="5" key="3">
    <citation type="submission" date="2020-12" db="UniProtKB">
        <authorList>
            <consortium name="EnsemblPlants"/>
        </authorList>
    </citation>
    <scope>IDENTIFICATION</scope>
</reference>
<dbReference type="STRING" id="3218.A0A2K1KX51"/>
<dbReference type="PANTHER" id="PTHR36793">
    <property type="entry name" value="RIBOSOMAL RNA SMALL SUBUNIT METHYLTRANSFERASE J"/>
    <property type="match status" value="1"/>
</dbReference>
<dbReference type="KEGG" id="ppp:112280519"/>
<dbReference type="EMBL" id="ABEU02000003">
    <property type="protein sequence ID" value="PNR58326.1"/>
    <property type="molecule type" value="Genomic_DNA"/>
</dbReference>
<organism evidence="4">
    <name type="scientific">Physcomitrium patens</name>
    <name type="common">Spreading-leaved earth moss</name>
    <name type="synonym">Physcomitrella patens</name>
    <dbReference type="NCBI Taxonomy" id="3218"/>
    <lineage>
        <taxon>Eukaryota</taxon>
        <taxon>Viridiplantae</taxon>
        <taxon>Streptophyta</taxon>
        <taxon>Embryophyta</taxon>
        <taxon>Bryophyta</taxon>
        <taxon>Bryophytina</taxon>
        <taxon>Bryopsida</taxon>
        <taxon>Funariidae</taxon>
        <taxon>Funariales</taxon>
        <taxon>Funariaceae</taxon>
        <taxon>Physcomitrium</taxon>
    </lineage>
</organism>
<proteinExistence type="predicted"/>
<accession>A0A2K1KX51</accession>